<reference evidence="1 2" key="1">
    <citation type="submission" date="2019-03" db="EMBL/GenBank/DDBJ databases">
        <title>Draft genome sequences of novel Actinobacteria.</title>
        <authorList>
            <person name="Sahin N."/>
            <person name="Ay H."/>
            <person name="Saygin H."/>
        </authorList>
    </citation>
    <scope>NUCLEOTIDE SEQUENCE [LARGE SCALE GENOMIC DNA]</scope>
    <source>
        <strain evidence="1 2">H3C3</strain>
    </source>
</reference>
<organism evidence="1 2">
    <name type="scientific">Actinomadura rubrisoli</name>
    <dbReference type="NCBI Taxonomy" id="2530368"/>
    <lineage>
        <taxon>Bacteria</taxon>
        <taxon>Bacillati</taxon>
        <taxon>Actinomycetota</taxon>
        <taxon>Actinomycetes</taxon>
        <taxon>Streptosporangiales</taxon>
        <taxon>Thermomonosporaceae</taxon>
        <taxon>Actinomadura</taxon>
    </lineage>
</organism>
<proteinExistence type="predicted"/>
<keyword evidence="2" id="KW-1185">Reference proteome</keyword>
<evidence type="ECO:0000313" key="2">
    <source>
        <dbReference type="Proteomes" id="UP000294513"/>
    </source>
</evidence>
<name>A0A4V2YZP5_9ACTN</name>
<dbReference type="AlphaFoldDB" id="A0A4V2YZP5"/>
<dbReference type="RefSeq" id="WP_131888789.1">
    <property type="nucleotide sequence ID" value="NZ_SMKU01000002.1"/>
</dbReference>
<dbReference type="EMBL" id="SMKU01000002">
    <property type="protein sequence ID" value="TDD97627.1"/>
    <property type="molecule type" value="Genomic_DNA"/>
</dbReference>
<protein>
    <submittedName>
        <fullName evidence="1">Uncharacterized protein</fullName>
    </submittedName>
</protein>
<accession>A0A4V2YZP5</accession>
<sequence length="130" mass="14633">MMIRAFIREDLPGMFLEIALIQVSDDMPRRILRIDEAGANTTYRWEDLPDRPTNVAPTLQLGDSEARALLEALGRHYSGGSDVRALRADLDYERKRVDELIALMGAVIANGIQRPPRRPPDPLIRKLAGE</sequence>
<dbReference type="OrthoDB" id="7259535at2"/>
<comment type="caution">
    <text evidence="1">The sequence shown here is derived from an EMBL/GenBank/DDBJ whole genome shotgun (WGS) entry which is preliminary data.</text>
</comment>
<gene>
    <name evidence="1" type="ORF">E1298_00930</name>
</gene>
<evidence type="ECO:0000313" key="1">
    <source>
        <dbReference type="EMBL" id="TDD97627.1"/>
    </source>
</evidence>
<dbReference type="Proteomes" id="UP000294513">
    <property type="component" value="Unassembled WGS sequence"/>
</dbReference>